<dbReference type="PROSITE" id="PS01031">
    <property type="entry name" value="SHSP"/>
    <property type="match status" value="1"/>
</dbReference>
<dbReference type="PANTHER" id="PTHR34661">
    <property type="entry name" value="INCREASED DNA METHYLATION 3"/>
    <property type="match status" value="1"/>
</dbReference>
<dbReference type="OMA" id="KCDIHAD"/>
<evidence type="ECO:0000256" key="1">
    <source>
        <dbReference type="PROSITE-ProRule" id="PRU00285"/>
    </source>
</evidence>
<organism evidence="3 4">
    <name type="scientific">Actinidia chinensis var. chinensis</name>
    <name type="common">Chinese soft-hair kiwi</name>
    <dbReference type="NCBI Taxonomy" id="1590841"/>
    <lineage>
        <taxon>Eukaryota</taxon>
        <taxon>Viridiplantae</taxon>
        <taxon>Streptophyta</taxon>
        <taxon>Embryophyta</taxon>
        <taxon>Tracheophyta</taxon>
        <taxon>Spermatophyta</taxon>
        <taxon>Magnoliopsida</taxon>
        <taxon>eudicotyledons</taxon>
        <taxon>Gunneridae</taxon>
        <taxon>Pentapetalae</taxon>
        <taxon>asterids</taxon>
        <taxon>Ericales</taxon>
        <taxon>Actinidiaceae</taxon>
        <taxon>Actinidia</taxon>
    </lineage>
</organism>
<gene>
    <name evidence="3" type="ORF">CEY00_Acc04458</name>
</gene>
<dbReference type="AlphaFoldDB" id="A0A2R6RMC6"/>
<dbReference type="CDD" id="cd06464">
    <property type="entry name" value="ACD_sHsps-like"/>
    <property type="match status" value="1"/>
</dbReference>
<comment type="caution">
    <text evidence="3">The sequence shown here is derived from an EMBL/GenBank/DDBJ whole genome shotgun (WGS) entry which is preliminary data.</text>
</comment>
<reference evidence="3 4" key="1">
    <citation type="submission" date="2017-07" db="EMBL/GenBank/DDBJ databases">
        <title>An improved, manually edited Actinidia chinensis var. chinensis (kiwifruit) genome highlights the challenges associated with draft genomes and gene prediction in plants.</title>
        <authorList>
            <person name="Pilkington S."/>
            <person name="Crowhurst R."/>
            <person name="Hilario E."/>
            <person name="Nardozza S."/>
            <person name="Fraser L."/>
            <person name="Peng Y."/>
            <person name="Gunaseelan K."/>
            <person name="Simpson R."/>
            <person name="Tahir J."/>
            <person name="Deroles S."/>
            <person name="Templeton K."/>
            <person name="Luo Z."/>
            <person name="Davy M."/>
            <person name="Cheng C."/>
            <person name="Mcneilage M."/>
            <person name="Scaglione D."/>
            <person name="Liu Y."/>
            <person name="Zhang Q."/>
            <person name="Datson P."/>
            <person name="De Silva N."/>
            <person name="Gardiner S."/>
            <person name="Bassett H."/>
            <person name="Chagne D."/>
            <person name="Mccallum J."/>
            <person name="Dzierzon H."/>
            <person name="Deng C."/>
            <person name="Wang Y.-Y."/>
            <person name="Barron N."/>
            <person name="Manako K."/>
            <person name="Bowen J."/>
            <person name="Foster T."/>
            <person name="Erridge Z."/>
            <person name="Tiffin H."/>
            <person name="Waite C."/>
            <person name="Davies K."/>
            <person name="Grierson E."/>
            <person name="Laing W."/>
            <person name="Kirk R."/>
            <person name="Chen X."/>
            <person name="Wood M."/>
            <person name="Montefiori M."/>
            <person name="Brummell D."/>
            <person name="Schwinn K."/>
            <person name="Catanach A."/>
            <person name="Fullerton C."/>
            <person name="Li D."/>
            <person name="Meiyalaghan S."/>
            <person name="Nieuwenhuizen N."/>
            <person name="Read N."/>
            <person name="Prakash R."/>
            <person name="Hunter D."/>
            <person name="Zhang H."/>
            <person name="Mckenzie M."/>
            <person name="Knabel M."/>
            <person name="Harris A."/>
            <person name="Allan A."/>
            <person name="Chen A."/>
            <person name="Janssen B."/>
            <person name="Plunkett B."/>
            <person name="Dwamena C."/>
            <person name="Voogd C."/>
            <person name="Leif D."/>
            <person name="Lafferty D."/>
            <person name="Souleyre E."/>
            <person name="Varkonyi-Gasic E."/>
            <person name="Gambi F."/>
            <person name="Hanley J."/>
            <person name="Yao J.-L."/>
            <person name="Cheung J."/>
            <person name="David K."/>
            <person name="Warren B."/>
            <person name="Marsh K."/>
            <person name="Snowden K."/>
            <person name="Lin-Wang K."/>
            <person name="Brian L."/>
            <person name="Martinez-Sanchez M."/>
            <person name="Wang M."/>
            <person name="Ileperuma N."/>
            <person name="Macnee N."/>
            <person name="Campin R."/>
            <person name="Mcatee P."/>
            <person name="Drummond R."/>
            <person name="Espley R."/>
            <person name="Ireland H."/>
            <person name="Wu R."/>
            <person name="Atkinson R."/>
            <person name="Karunairetnam S."/>
            <person name="Bulley S."/>
            <person name="Chunkath S."/>
            <person name="Hanley Z."/>
            <person name="Storey R."/>
            <person name="Thrimawithana A."/>
            <person name="Thomson S."/>
            <person name="David C."/>
            <person name="Testolin R."/>
        </authorList>
    </citation>
    <scope>NUCLEOTIDE SEQUENCE [LARGE SCALE GENOMIC DNA]</scope>
    <source>
        <strain evidence="4">cv. Red5</strain>
        <tissue evidence="3">Young leaf</tissue>
    </source>
</reference>
<dbReference type="EMBL" id="NKQK01000004">
    <property type="protein sequence ID" value="PSS31162.1"/>
    <property type="molecule type" value="Genomic_DNA"/>
</dbReference>
<sequence length="127" mass="13682">MENQDKPVVVLTGTAKEGKAGLPLGTVDIGCSENAYLFRVGLPGVRRNARDLKCDIHADGRVHIEGVAGDARIVKDKSAYDMKVKQLCPSGPFTITFDLPGPVDPRLSFFNFRGDGILEVVVLSKSP</sequence>
<evidence type="ECO:0000313" key="3">
    <source>
        <dbReference type="EMBL" id="PSS31162.1"/>
    </source>
</evidence>
<dbReference type="InterPro" id="IPR039321">
    <property type="entry name" value="IDM2/3-like"/>
</dbReference>
<dbReference type="InParanoid" id="A0A2R6RMC6"/>
<name>A0A2R6RMC6_ACTCC</name>
<dbReference type="OrthoDB" id="1211981at2759"/>
<accession>A0A2R6RMC6</accession>
<dbReference type="Gramene" id="PSS31162">
    <property type="protein sequence ID" value="PSS31162"/>
    <property type="gene ID" value="CEY00_Acc04458"/>
</dbReference>
<dbReference type="PANTHER" id="PTHR34661:SF2">
    <property type="entry name" value="SHSP DOMAIN-CONTAINING PROTEIN"/>
    <property type="match status" value="1"/>
</dbReference>
<proteinExistence type="inferred from homology"/>
<protein>
    <submittedName>
        <fullName evidence="3">Increased DNA methylation like</fullName>
    </submittedName>
</protein>
<reference evidence="4" key="2">
    <citation type="journal article" date="2018" name="BMC Genomics">
        <title>A manually annotated Actinidia chinensis var. chinensis (kiwifruit) genome highlights the challenges associated with draft genomes and gene prediction in plants.</title>
        <authorList>
            <person name="Pilkington S.M."/>
            <person name="Crowhurst R."/>
            <person name="Hilario E."/>
            <person name="Nardozza S."/>
            <person name="Fraser L."/>
            <person name="Peng Y."/>
            <person name="Gunaseelan K."/>
            <person name="Simpson R."/>
            <person name="Tahir J."/>
            <person name="Deroles S.C."/>
            <person name="Templeton K."/>
            <person name="Luo Z."/>
            <person name="Davy M."/>
            <person name="Cheng C."/>
            <person name="McNeilage M."/>
            <person name="Scaglione D."/>
            <person name="Liu Y."/>
            <person name="Zhang Q."/>
            <person name="Datson P."/>
            <person name="De Silva N."/>
            <person name="Gardiner S.E."/>
            <person name="Bassett H."/>
            <person name="Chagne D."/>
            <person name="McCallum J."/>
            <person name="Dzierzon H."/>
            <person name="Deng C."/>
            <person name="Wang Y.Y."/>
            <person name="Barron L."/>
            <person name="Manako K."/>
            <person name="Bowen J."/>
            <person name="Foster T.M."/>
            <person name="Erridge Z.A."/>
            <person name="Tiffin H."/>
            <person name="Waite C.N."/>
            <person name="Davies K.M."/>
            <person name="Grierson E.P."/>
            <person name="Laing W.A."/>
            <person name="Kirk R."/>
            <person name="Chen X."/>
            <person name="Wood M."/>
            <person name="Montefiori M."/>
            <person name="Brummell D.A."/>
            <person name="Schwinn K.E."/>
            <person name="Catanach A."/>
            <person name="Fullerton C."/>
            <person name="Li D."/>
            <person name="Meiyalaghan S."/>
            <person name="Nieuwenhuizen N."/>
            <person name="Read N."/>
            <person name="Prakash R."/>
            <person name="Hunter D."/>
            <person name="Zhang H."/>
            <person name="McKenzie M."/>
            <person name="Knabel M."/>
            <person name="Harris A."/>
            <person name="Allan A.C."/>
            <person name="Gleave A."/>
            <person name="Chen A."/>
            <person name="Janssen B.J."/>
            <person name="Plunkett B."/>
            <person name="Ampomah-Dwamena C."/>
            <person name="Voogd C."/>
            <person name="Leif D."/>
            <person name="Lafferty D."/>
            <person name="Souleyre E.J.F."/>
            <person name="Varkonyi-Gasic E."/>
            <person name="Gambi F."/>
            <person name="Hanley J."/>
            <person name="Yao J.L."/>
            <person name="Cheung J."/>
            <person name="David K.M."/>
            <person name="Warren B."/>
            <person name="Marsh K."/>
            <person name="Snowden K.C."/>
            <person name="Lin-Wang K."/>
            <person name="Brian L."/>
            <person name="Martinez-Sanchez M."/>
            <person name="Wang M."/>
            <person name="Ileperuma N."/>
            <person name="Macnee N."/>
            <person name="Campin R."/>
            <person name="McAtee P."/>
            <person name="Drummond R.S.M."/>
            <person name="Espley R.V."/>
            <person name="Ireland H.S."/>
            <person name="Wu R."/>
            <person name="Atkinson R.G."/>
            <person name="Karunairetnam S."/>
            <person name="Bulley S."/>
            <person name="Chunkath S."/>
            <person name="Hanley Z."/>
            <person name="Storey R."/>
            <person name="Thrimawithana A.H."/>
            <person name="Thomson S."/>
            <person name="David C."/>
            <person name="Testolin R."/>
            <person name="Huang H."/>
            <person name="Hellens R.P."/>
            <person name="Schaffer R.J."/>
        </authorList>
    </citation>
    <scope>NUCLEOTIDE SEQUENCE [LARGE SCALE GENOMIC DNA]</scope>
    <source>
        <strain evidence="4">cv. Red5</strain>
    </source>
</reference>
<dbReference type="InterPro" id="IPR002068">
    <property type="entry name" value="A-crystallin/Hsp20_dom"/>
</dbReference>
<evidence type="ECO:0000259" key="2">
    <source>
        <dbReference type="PROSITE" id="PS01031"/>
    </source>
</evidence>
<dbReference type="GO" id="GO:0005634">
    <property type="term" value="C:nucleus"/>
    <property type="evidence" value="ECO:0007669"/>
    <property type="project" value="TreeGrafter"/>
</dbReference>
<evidence type="ECO:0000313" key="4">
    <source>
        <dbReference type="Proteomes" id="UP000241394"/>
    </source>
</evidence>
<dbReference type="InterPro" id="IPR008978">
    <property type="entry name" value="HSP20-like_chaperone"/>
</dbReference>
<dbReference type="Gene3D" id="2.60.40.790">
    <property type="match status" value="1"/>
</dbReference>
<feature type="domain" description="SHSP" evidence="2">
    <location>
        <begin position="15"/>
        <end position="127"/>
    </location>
</feature>
<dbReference type="Proteomes" id="UP000241394">
    <property type="component" value="Chromosome LG4"/>
</dbReference>
<dbReference type="SUPFAM" id="SSF49764">
    <property type="entry name" value="HSP20-like chaperones"/>
    <property type="match status" value="1"/>
</dbReference>
<keyword evidence="4" id="KW-1185">Reference proteome</keyword>
<comment type="similarity">
    <text evidence="1">Belongs to the small heat shock protein (HSP20) family.</text>
</comment>